<sequence>MYPALSTQDAFARYEAIRARLPGYIGQDASSSSSYNQRQSQAEKYIEAPNLGALADKFDVFVFDAFGVLNVGETPIPGARERIDALRDMGKTLFVLTNAASFTFPQTIEKFQKLGFDFRPEELISSRAVCEMHLDDYADVGHWGVIGPEDYHAGQLTLPNSALGIDGADYDRVDGFLFLSSAGWSRMKQTMLLHSLAANPRPVVVANPDLVAPREDGLSLEPGYFAHDLQDALPNLSLKFHGKPYGSVYDHIHERLGDKNNADPSRIAMLGDTLHTDILGAQACGWTGILVTDHGLFKGHDINDYIASSGIKPDYLIPSI</sequence>
<dbReference type="Proteomes" id="UP000219439">
    <property type="component" value="Unassembled WGS sequence"/>
</dbReference>
<dbReference type="PANTHER" id="PTHR19288:SF46">
    <property type="entry name" value="HALOACID DEHALOGENASE-LIKE HYDROLASE DOMAIN-CONTAINING PROTEIN 2"/>
    <property type="match status" value="1"/>
</dbReference>
<proteinExistence type="predicted"/>
<dbReference type="AlphaFoldDB" id="A0A285NBA4"/>
<dbReference type="PANTHER" id="PTHR19288">
    <property type="entry name" value="4-NITROPHENYLPHOSPHATASE-RELATED"/>
    <property type="match status" value="1"/>
</dbReference>
<dbReference type="GO" id="GO:0005737">
    <property type="term" value="C:cytoplasm"/>
    <property type="evidence" value="ECO:0007669"/>
    <property type="project" value="TreeGrafter"/>
</dbReference>
<accession>A0A285NBA4</accession>
<dbReference type="GO" id="GO:0016791">
    <property type="term" value="F:phosphatase activity"/>
    <property type="evidence" value="ECO:0007669"/>
    <property type="project" value="TreeGrafter"/>
</dbReference>
<dbReference type="NCBIfam" id="TIGR01460">
    <property type="entry name" value="HAD-SF-IIA"/>
    <property type="match status" value="1"/>
</dbReference>
<reference evidence="1 2" key="1">
    <citation type="submission" date="2017-09" db="EMBL/GenBank/DDBJ databases">
        <authorList>
            <person name="Ehlers B."/>
            <person name="Leendertz F.H."/>
        </authorList>
    </citation>
    <scope>NUCLEOTIDE SEQUENCE [LARGE SCALE GENOMIC DNA]</scope>
    <source>
        <strain evidence="1 2">DSM 18289</strain>
    </source>
</reference>
<evidence type="ECO:0000313" key="2">
    <source>
        <dbReference type="Proteomes" id="UP000219439"/>
    </source>
</evidence>
<organism evidence="1 2">
    <name type="scientific">Cohaesibacter gelatinilyticus</name>
    <dbReference type="NCBI Taxonomy" id="372072"/>
    <lineage>
        <taxon>Bacteria</taxon>
        <taxon>Pseudomonadati</taxon>
        <taxon>Pseudomonadota</taxon>
        <taxon>Alphaproteobacteria</taxon>
        <taxon>Hyphomicrobiales</taxon>
        <taxon>Cohaesibacteraceae</taxon>
    </lineage>
</organism>
<dbReference type="OrthoDB" id="9791073at2"/>
<evidence type="ECO:0000313" key="1">
    <source>
        <dbReference type="EMBL" id="SNZ06764.1"/>
    </source>
</evidence>
<gene>
    <name evidence="1" type="ORF">SAMN06265368_0530</name>
</gene>
<dbReference type="InterPro" id="IPR036412">
    <property type="entry name" value="HAD-like_sf"/>
</dbReference>
<dbReference type="SUPFAM" id="SSF56784">
    <property type="entry name" value="HAD-like"/>
    <property type="match status" value="1"/>
</dbReference>
<keyword evidence="1" id="KW-0378">Hydrolase</keyword>
<name>A0A285NBA4_9HYPH</name>
<dbReference type="Pfam" id="PF13242">
    <property type="entry name" value="Hydrolase_like"/>
    <property type="match status" value="1"/>
</dbReference>
<dbReference type="RefSeq" id="WP_097151845.1">
    <property type="nucleotide sequence ID" value="NZ_OBEL01000001.1"/>
</dbReference>
<dbReference type="Gene3D" id="3.40.50.1000">
    <property type="entry name" value="HAD superfamily/HAD-like"/>
    <property type="match status" value="2"/>
</dbReference>
<dbReference type="Pfam" id="PF13344">
    <property type="entry name" value="Hydrolase_6"/>
    <property type="match status" value="1"/>
</dbReference>
<keyword evidence="2" id="KW-1185">Reference proteome</keyword>
<protein>
    <submittedName>
        <fullName evidence="1">HAD-superfamily class IIA hydrolase, TIGR01459</fullName>
    </submittedName>
</protein>
<dbReference type="InterPro" id="IPR006357">
    <property type="entry name" value="HAD-SF_hydro_IIA"/>
</dbReference>
<dbReference type="InterPro" id="IPR023214">
    <property type="entry name" value="HAD_sf"/>
</dbReference>
<dbReference type="EMBL" id="OBEL01000001">
    <property type="protein sequence ID" value="SNZ06764.1"/>
    <property type="molecule type" value="Genomic_DNA"/>
</dbReference>